<dbReference type="Pfam" id="PF02515">
    <property type="entry name" value="CoA_transf_3"/>
    <property type="match status" value="1"/>
</dbReference>
<dbReference type="HOGENOM" id="CLU_033975_0_0_11"/>
<keyword evidence="3" id="KW-0614">Plasmid</keyword>
<evidence type="ECO:0000256" key="2">
    <source>
        <dbReference type="ARBA" id="ARBA00022679"/>
    </source>
</evidence>
<dbReference type="SUPFAM" id="SSF89796">
    <property type="entry name" value="CoA-transferase family III (CaiB/BaiF)"/>
    <property type="match status" value="1"/>
</dbReference>
<dbReference type="PANTHER" id="PTHR48228:SF6">
    <property type="entry name" value="L-CARNITINE COA-TRANSFERASE"/>
    <property type="match status" value="1"/>
</dbReference>
<dbReference type="InterPro" id="IPR023606">
    <property type="entry name" value="CoA-Trfase_III_dom_1_sf"/>
</dbReference>
<dbReference type="InterPro" id="IPR050509">
    <property type="entry name" value="CoA-transferase_III"/>
</dbReference>
<reference evidence="4" key="1">
    <citation type="submission" date="2011-12" db="EMBL/GenBank/DDBJ databases">
        <title>Complete genome sequence of Streptomyces cattleya strain DSM 46488.</title>
        <authorList>
            <person name="Ou H.-Y."/>
            <person name="Li P."/>
            <person name="Zhao C."/>
            <person name="O'Hagan D."/>
            <person name="Deng Z."/>
        </authorList>
    </citation>
    <scope>NUCLEOTIDE SEQUENCE [LARGE SCALE GENOMIC DNA]</scope>
    <source>
        <strain evidence="4">ATCC 35852 / DSM 46488 / JCM 4925 / NBRC 14057 / NRRL 8057</strain>
        <plasmid evidence="4">Plasmid pSCATT</plasmid>
    </source>
</reference>
<dbReference type="InterPro" id="IPR003673">
    <property type="entry name" value="CoA-Trfase_fam_III"/>
</dbReference>
<dbReference type="EMBL" id="CP003229">
    <property type="protein sequence ID" value="AEW98583.1"/>
    <property type="molecule type" value="Genomic_DNA"/>
</dbReference>
<dbReference type="InterPro" id="IPR044855">
    <property type="entry name" value="CoA-Trfase_III_dom3_sf"/>
</dbReference>
<dbReference type="KEGG" id="scy:SCATT_p03900"/>
<accession>G8XFU4</accession>
<dbReference type="RefSeq" id="WP_014626770.1">
    <property type="nucleotide sequence ID" value="NC_017585.1"/>
</dbReference>
<name>G8XFU4_STREN</name>
<protein>
    <submittedName>
        <fullName evidence="3">CAIB/BAIF family protein</fullName>
    </submittedName>
</protein>
<dbReference type="AlphaFoldDB" id="G8XFU4"/>
<keyword evidence="4" id="KW-1185">Reference proteome</keyword>
<geneLocation type="plasmid" evidence="3 4">
    <name>pSCATT</name>
</geneLocation>
<keyword evidence="2" id="KW-0808">Transferase</keyword>
<dbReference type="GO" id="GO:0016740">
    <property type="term" value="F:transferase activity"/>
    <property type="evidence" value="ECO:0007669"/>
    <property type="project" value="UniProtKB-KW"/>
</dbReference>
<comment type="similarity">
    <text evidence="1">Belongs to the CoA-transferase III family.</text>
</comment>
<dbReference type="PATRIC" id="fig|1003195.29.peg.6187"/>
<sequence>MSDSVYDNSVRGPLSGIRVLDAATLVAAPLAGCLLADYGAEVLKVEHPRGDPIRTFGARKDDVSLWWKLLGRNKDCVSLDLSTPEGQEIFRRLAGEADVVIENFRPGTFEKWGLDYDTLSAENPGLVMARVTGYGQSGPYARRPGFGTAVEALSGVAAMTGDPHGPPVLPSFPMGDGVTGVMTAFAVLTALRARDRDGHGQVVDVSLWESLLSVVGAYPTVHAALGTVPERRGNRSAGNAPRNTYRTKDGGWVAVSAPSRRIAERVMRLVGRPDLAEQPWFGTGTGRKEHVEEIDEAVAAWVGARDRDDVVRAFEEAEAVVAPVYDFADVAADPHLAHREALIDLPDPELGSVRLQNVPFRLSRTPGAVRHAGGRLGGDNARVYGALGVDEDRVAELHREGVV</sequence>
<organism evidence="3 4">
    <name type="scientific">Streptantibioticus cattleyicolor (strain ATCC 35852 / DSM 46488 / JCM 4925 / NBRC 14057 / NRRL 8057)</name>
    <name type="common">Streptomyces cattleya</name>
    <dbReference type="NCBI Taxonomy" id="1003195"/>
    <lineage>
        <taxon>Bacteria</taxon>
        <taxon>Bacillati</taxon>
        <taxon>Actinomycetota</taxon>
        <taxon>Actinomycetes</taxon>
        <taxon>Kitasatosporales</taxon>
        <taxon>Streptomycetaceae</taxon>
        <taxon>Streptantibioticus</taxon>
    </lineage>
</organism>
<evidence type="ECO:0000313" key="3">
    <source>
        <dbReference type="EMBL" id="AEW98583.1"/>
    </source>
</evidence>
<evidence type="ECO:0000256" key="1">
    <source>
        <dbReference type="ARBA" id="ARBA00008383"/>
    </source>
</evidence>
<dbReference type="Gene3D" id="3.30.1540.10">
    <property type="entry name" value="formyl-coa transferase, domain 3"/>
    <property type="match status" value="1"/>
</dbReference>
<proteinExistence type="inferred from homology"/>
<evidence type="ECO:0000313" key="4">
    <source>
        <dbReference type="Proteomes" id="UP000007842"/>
    </source>
</evidence>
<dbReference type="Proteomes" id="UP000007842">
    <property type="component" value="Plasmid pSCATT"/>
</dbReference>
<gene>
    <name evidence="3" type="ordered locus">SCATT_p03900</name>
</gene>
<dbReference type="Gene3D" id="3.40.50.10540">
    <property type="entry name" value="Crotonobetainyl-coa:carnitine coa-transferase, domain 1"/>
    <property type="match status" value="1"/>
</dbReference>
<dbReference type="PANTHER" id="PTHR48228">
    <property type="entry name" value="SUCCINYL-COA--D-CITRAMALATE COA-TRANSFERASE"/>
    <property type="match status" value="1"/>
</dbReference>